<dbReference type="Pfam" id="PF07332">
    <property type="entry name" value="Phage_holin_3_6"/>
    <property type="match status" value="1"/>
</dbReference>
<keyword evidence="3" id="KW-1185">Reference proteome</keyword>
<reference evidence="3" key="1">
    <citation type="submission" date="2018-04" db="EMBL/GenBank/DDBJ databases">
        <title>Complete genome of Antarctic heterotrophic bacterium Hymenobacter nivis.</title>
        <authorList>
            <person name="Terashima M."/>
        </authorList>
    </citation>
    <scope>NUCLEOTIDE SEQUENCE [LARGE SCALE GENOMIC DNA]</scope>
    <source>
        <strain evidence="3">NBRC 111535</strain>
    </source>
</reference>
<protein>
    <recommendedName>
        <fullName evidence="4">Phage holin family protein</fullName>
    </recommendedName>
</protein>
<dbReference type="Proteomes" id="UP000245999">
    <property type="component" value="Chromosome"/>
</dbReference>
<gene>
    <name evidence="2" type="ORF">DDQ68_14310</name>
</gene>
<dbReference type="AlphaFoldDB" id="A0A2Z3GNA0"/>
<sequence>MAHDDHSSAPRPETLISNLTGYLDIRIDLIRLELQQRANVLFGNVLHGVFLAFFGLMFFLFLNLYAALALNDVFNSSSLGFAAVAGFYLLLLVLVLVGVDKKVFQGVADKVLKDTIYKSDKH</sequence>
<dbReference type="RefSeq" id="WP_109656913.1">
    <property type="nucleotide sequence ID" value="NZ_CP029145.1"/>
</dbReference>
<dbReference type="InterPro" id="IPR009937">
    <property type="entry name" value="Phage_holin_3_6"/>
</dbReference>
<dbReference type="EMBL" id="CP029145">
    <property type="protein sequence ID" value="AWM33861.1"/>
    <property type="molecule type" value="Genomic_DNA"/>
</dbReference>
<evidence type="ECO:0008006" key="4">
    <source>
        <dbReference type="Google" id="ProtNLM"/>
    </source>
</evidence>
<name>A0A2Z3GNA0_9BACT</name>
<keyword evidence="1" id="KW-1133">Transmembrane helix</keyword>
<keyword evidence="1" id="KW-0472">Membrane</keyword>
<evidence type="ECO:0000256" key="1">
    <source>
        <dbReference type="SAM" id="Phobius"/>
    </source>
</evidence>
<keyword evidence="1" id="KW-0812">Transmembrane</keyword>
<accession>A0A2Z3GNA0</accession>
<dbReference type="KEGG" id="hnv:DDQ68_14310"/>
<evidence type="ECO:0000313" key="3">
    <source>
        <dbReference type="Proteomes" id="UP000245999"/>
    </source>
</evidence>
<feature type="transmembrane region" description="Helical" evidence="1">
    <location>
        <begin position="41"/>
        <end position="66"/>
    </location>
</feature>
<evidence type="ECO:0000313" key="2">
    <source>
        <dbReference type="EMBL" id="AWM33861.1"/>
    </source>
</evidence>
<feature type="transmembrane region" description="Helical" evidence="1">
    <location>
        <begin position="78"/>
        <end position="99"/>
    </location>
</feature>
<organism evidence="2 3">
    <name type="scientific">Hymenobacter nivis</name>
    <dbReference type="NCBI Taxonomy" id="1850093"/>
    <lineage>
        <taxon>Bacteria</taxon>
        <taxon>Pseudomonadati</taxon>
        <taxon>Bacteroidota</taxon>
        <taxon>Cytophagia</taxon>
        <taxon>Cytophagales</taxon>
        <taxon>Hymenobacteraceae</taxon>
        <taxon>Hymenobacter</taxon>
    </lineage>
</organism>
<proteinExistence type="predicted"/>